<dbReference type="InterPro" id="IPR020846">
    <property type="entry name" value="MFS_dom"/>
</dbReference>
<dbReference type="InterPro" id="IPR036259">
    <property type="entry name" value="MFS_trans_sf"/>
</dbReference>
<organism evidence="6 7">
    <name type="scientific">Halarcobacter ebronensis</name>
    <dbReference type="NCBI Taxonomy" id="1462615"/>
    <lineage>
        <taxon>Bacteria</taxon>
        <taxon>Pseudomonadati</taxon>
        <taxon>Campylobacterota</taxon>
        <taxon>Epsilonproteobacteria</taxon>
        <taxon>Campylobacterales</taxon>
        <taxon>Arcobacteraceae</taxon>
        <taxon>Halarcobacter</taxon>
    </lineage>
</organism>
<dbReference type="RefSeq" id="WP_129088019.1">
    <property type="nucleotide sequence ID" value="NZ_CP053836.1"/>
</dbReference>
<feature type="transmembrane region" description="Helical" evidence="4">
    <location>
        <begin position="361"/>
        <end position="381"/>
    </location>
</feature>
<evidence type="ECO:0000256" key="3">
    <source>
        <dbReference type="ARBA" id="ARBA00023136"/>
    </source>
</evidence>
<sequence length="389" mass="43180">MITKKQLLVMSLSTGINVANIYYNQPILNTIAQDLNVSHMAVGNLPTFSQAGYGLGLLLVSPLGDKIDRKKLIIILHYCLALTLVGLSFITNIYVLYFLSLLTGLFAVSAQVVIPMAAAMSPREKGKTVGTIFSGLLGGILIARTFSGYVTDFFGNWHYVFAISALLVLMCNYFIIKTLPNMETHFDKSYPSLIKSSIFQLKRFSLLRRNSLLIALSFGVFCSFWTTLTFKLSEEPFNYNSDVIGLFGILAITGVILAPKIGKLADRVNPIFTKFLSVIFLIVSILAIRWFEDSLFAFIFATILLDIGVQAIQISNLAQIYTLDEKAHSRINTAYMSIMFLGGAIGTFVGVLAWQNGGWNYVTGQLLIWSILALFVLLYSLKYNKIVDN</sequence>
<feature type="transmembrane region" description="Helical" evidence="4">
    <location>
        <begin position="72"/>
        <end position="90"/>
    </location>
</feature>
<evidence type="ECO:0000259" key="5">
    <source>
        <dbReference type="PROSITE" id="PS50850"/>
    </source>
</evidence>
<feature type="transmembrane region" description="Helical" evidence="4">
    <location>
        <begin position="333"/>
        <end position="355"/>
    </location>
</feature>
<dbReference type="EMBL" id="PDKK01000013">
    <property type="protein sequence ID" value="RXK03247.1"/>
    <property type="molecule type" value="Genomic_DNA"/>
</dbReference>
<feature type="transmembrane region" description="Helical" evidence="4">
    <location>
        <begin position="129"/>
        <end position="151"/>
    </location>
</feature>
<dbReference type="Gene3D" id="1.20.1250.20">
    <property type="entry name" value="MFS general substrate transporter like domains"/>
    <property type="match status" value="1"/>
</dbReference>
<dbReference type="PROSITE" id="PS50850">
    <property type="entry name" value="MFS"/>
    <property type="match status" value="1"/>
</dbReference>
<feature type="transmembrane region" description="Helical" evidence="4">
    <location>
        <begin position="271"/>
        <end position="291"/>
    </location>
</feature>
<keyword evidence="3 4" id="KW-0472">Membrane</keyword>
<keyword evidence="2 4" id="KW-1133">Transmembrane helix</keyword>
<evidence type="ECO:0000256" key="2">
    <source>
        <dbReference type="ARBA" id="ARBA00022989"/>
    </source>
</evidence>
<dbReference type="CDD" id="cd17324">
    <property type="entry name" value="MFS_NepI_like"/>
    <property type="match status" value="1"/>
</dbReference>
<protein>
    <submittedName>
        <fullName evidence="6">MFS transporter</fullName>
    </submittedName>
</protein>
<dbReference type="Pfam" id="PF07690">
    <property type="entry name" value="MFS_1"/>
    <property type="match status" value="1"/>
</dbReference>
<evidence type="ECO:0000256" key="4">
    <source>
        <dbReference type="SAM" id="Phobius"/>
    </source>
</evidence>
<feature type="transmembrane region" description="Helical" evidence="4">
    <location>
        <begin position="297"/>
        <end position="321"/>
    </location>
</feature>
<dbReference type="PANTHER" id="PTHR42910:SF1">
    <property type="entry name" value="MAJOR FACILITATOR SUPERFAMILY (MFS) PROFILE DOMAIN-CONTAINING PROTEIN"/>
    <property type="match status" value="1"/>
</dbReference>
<keyword evidence="1 4" id="KW-0812">Transmembrane</keyword>
<feature type="transmembrane region" description="Helical" evidence="4">
    <location>
        <begin position="157"/>
        <end position="176"/>
    </location>
</feature>
<gene>
    <name evidence="6" type="ORF">CRV07_12715</name>
</gene>
<evidence type="ECO:0000256" key="1">
    <source>
        <dbReference type="ARBA" id="ARBA00022692"/>
    </source>
</evidence>
<dbReference type="SUPFAM" id="SSF103473">
    <property type="entry name" value="MFS general substrate transporter"/>
    <property type="match status" value="1"/>
</dbReference>
<feature type="transmembrane region" description="Helical" evidence="4">
    <location>
        <begin position="212"/>
        <end position="233"/>
    </location>
</feature>
<feature type="domain" description="Major facilitator superfamily (MFS) profile" evidence="5">
    <location>
        <begin position="1"/>
        <end position="388"/>
    </location>
</feature>
<accession>A0A4Q1ATZ5</accession>
<name>A0A4Q1ATZ5_9BACT</name>
<feature type="transmembrane region" description="Helical" evidence="4">
    <location>
        <begin position="96"/>
        <end position="117"/>
    </location>
</feature>
<feature type="transmembrane region" description="Helical" evidence="4">
    <location>
        <begin position="239"/>
        <end position="259"/>
    </location>
</feature>
<dbReference type="AlphaFoldDB" id="A0A4Q1ATZ5"/>
<proteinExistence type="predicted"/>
<evidence type="ECO:0000313" key="7">
    <source>
        <dbReference type="Proteomes" id="UP000289758"/>
    </source>
</evidence>
<dbReference type="GO" id="GO:0022857">
    <property type="term" value="F:transmembrane transporter activity"/>
    <property type="evidence" value="ECO:0007669"/>
    <property type="project" value="InterPro"/>
</dbReference>
<dbReference type="PANTHER" id="PTHR42910">
    <property type="entry name" value="TRANSPORTER SCO4007-RELATED"/>
    <property type="match status" value="1"/>
</dbReference>
<dbReference type="InterPro" id="IPR011701">
    <property type="entry name" value="MFS"/>
</dbReference>
<dbReference type="Proteomes" id="UP000289758">
    <property type="component" value="Unassembled WGS sequence"/>
</dbReference>
<reference evidence="6 7" key="1">
    <citation type="submission" date="2017-10" db="EMBL/GenBank/DDBJ databases">
        <title>Genomics of the genus Arcobacter.</title>
        <authorList>
            <person name="Perez-Cataluna A."/>
            <person name="Figueras M.J."/>
        </authorList>
    </citation>
    <scope>NUCLEOTIDE SEQUENCE [LARGE SCALE GENOMIC DNA]</scope>
    <source>
        <strain evidence="6 7">CECT 8441</strain>
    </source>
</reference>
<keyword evidence="7" id="KW-1185">Reference proteome</keyword>
<comment type="caution">
    <text evidence="6">The sequence shown here is derived from an EMBL/GenBank/DDBJ whole genome shotgun (WGS) entry which is preliminary data.</text>
</comment>
<dbReference type="OrthoDB" id="9815356at2"/>
<evidence type="ECO:0000313" key="6">
    <source>
        <dbReference type="EMBL" id="RXK03247.1"/>
    </source>
</evidence>